<sequence length="123" mass="13903">MTREEILSREDILRMKPGRELDAKVALAVMGFKEITVVGSHYFTDPIDTSLKSYSSDISAAWEVVEKMRTKHKQYITIIDNPHLSYDVRFSEDKSAAFVRLSSLPHAICRAALLAVMDKEAEA</sequence>
<dbReference type="InterPro" id="IPR041270">
    <property type="entry name" value="Phage_ABA_S"/>
</dbReference>
<protein>
    <recommendedName>
        <fullName evidence="1">Phage ABA sandwich domain-containing protein</fullName>
    </recommendedName>
</protein>
<dbReference type="InterPro" id="IPR028985">
    <property type="entry name" value="Bacillus_phage_prot-like"/>
</dbReference>
<keyword evidence="3" id="KW-1185">Reference proteome</keyword>
<evidence type="ECO:0000313" key="2">
    <source>
        <dbReference type="EMBL" id="OMF54697.1"/>
    </source>
</evidence>
<name>A0A1R1ESC5_9BACL</name>
<accession>A0A1R1ESC5</accession>
<dbReference type="Gene3D" id="3.30.2120.10">
    <property type="entry name" value="Bacillus phage protein-like"/>
    <property type="match status" value="1"/>
</dbReference>
<dbReference type="Proteomes" id="UP000187172">
    <property type="component" value="Unassembled WGS sequence"/>
</dbReference>
<comment type="caution">
    <text evidence="2">The sequence shown here is derived from an EMBL/GenBank/DDBJ whole genome shotgun (WGS) entry which is preliminary data.</text>
</comment>
<evidence type="ECO:0000313" key="3">
    <source>
        <dbReference type="Proteomes" id="UP000187172"/>
    </source>
</evidence>
<dbReference type="Pfam" id="PF18066">
    <property type="entry name" value="Phage_ABA_S"/>
    <property type="match status" value="1"/>
</dbReference>
<proteinExistence type="predicted"/>
<dbReference type="RefSeq" id="WP_076170597.1">
    <property type="nucleotide sequence ID" value="NZ_MRTP01000003.1"/>
</dbReference>
<reference evidence="2 3" key="1">
    <citation type="submission" date="2016-11" db="EMBL/GenBank/DDBJ databases">
        <title>Paenibacillus species isolates.</title>
        <authorList>
            <person name="Beno S.M."/>
        </authorList>
    </citation>
    <scope>NUCLEOTIDE SEQUENCE [LARGE SCALE GENOMIC DNA]</scope>
    <source>
        <strain evidence="2 3">FSL R5-0378</strain>
    </source>
</reference>
<organism evidence="2 3">
    <name type="scientific">Paenibacillus rhizosphaerae</name>
    <dbReference type="NCBI Taxonomy" id="297318"/>
    <lineage>
        <taxon>Bacteria</taxon>
        <taxon>Bacillati</taxon>
        <taxon>Bacillota</taxon>
        <taxon>Bacilli</taxon>
        <taxon>Bacillales</taxon>
        <taxon>Paenibacillaceae</taxon>
        <taxon>Paenibacillus</taxon>
    </lineage>
</organism>
<dbReference type="EMBL" id="MRTP01000003">
    <property type="protein sequence ID" value="OMF54697.1"/>
    <property type="molecule type" value="Genomic_DNA"/>
</dbReference>
<feature type="domain" description="Phage ABA sandwich" evidence="1">
    <location>
        <begin position="24"/>
        <end position="113"/>
    </location>
</feature>
<dbReference type="STRING" id="297318.BK138_16195"/>
<dbReference type="AlphaFoldDB" id="A0A1R1ESC5"/>
<evidence type="ECO:0000259" key="1">
    <source>
        <dbReference type="Pfam" id="PF18066"/>
    </source>
</evidence>
<gene>
    <name evidence="2" type="ORF">BK138_16195</name>
</gene>